<evidence type="ECO:0000256" key="2">
    <source>
        <dbReference type="ARBA" id="ARBA00022763"/>
    </source>
</evidence>
<evidence type="ECO:0000256" key="4">
    <source>
        <dbReference type="ARBA" id="ARBA00023204"/>
    </source>
</evidence>
<dbReference type="InterPro" id="IPR003180">
    <property type="entry name" value="MPG"/>
</dbReference>
<dbReference type="InterPro" id="IPR011034">
    <property type="entry name" value="Formyl_transferase-like_C_sf"/>
</dbReference>
<evidence type="ECO:0000313" key="7">
    <source>
        <dbReference type="Proteomes" id="UP000673975"/>
    </source>
</evidence>
<dbReference type="Proteomes" id="UP000673975">
    <property type="component" value="Unassembled WGS sequence"/>
</dbReference>
<dbReference type="GO" id="GO:0003905">
    <property type="term" value="F:alkylbase DNA N-glycosylase activity"/>
    <property type="evidence" value="ECO:0007669"/>
    <property type="project" value="InterPro"/>
</dbReference>
<keyword evidence="3 5" id="KW-0378">Hydrolase</keyword>
<accession>A0A8J7UT02</accession>
<dbReference type="RefSeq" id="WP_210511007.1">
    <property type="nucleotide sequence ID" value="NZ_JAFIDN010000003.1"/>
</dbReference>
<keyword evidence="7" id="KW-1185">Reference proteome</keyword>
<comment type="similarity">
    <text evidence="1 5">Belongs to the DNA glycosylase MPG family.</text>
</comment>
<reference evidence="6" key="1">
    <citation type="submission" date="2021-02" db="EMBL/GenBank/DDBJ databases">
        <title>Natronogracilivirga saccharolytica gen. nov. sp. nov. a new anaerobic, haloalkiliphilic carbohydrate-fermenting bacterium from soda lake and proposing of Cyclonatronumiaceae fam. nov. in the phylum Balneolaeota.</title>
        <authorList>
            <person name="Zhilina T.N."/>
            <person name="Sorokin D.Y."/>
            <person name="Zavarzina D.G."/>
            <person name="Toshchakov S.V."/>
            <person name="Kublanov I.V."/>
        </authorList>
    </citation>
    <scope>NUCLEOTIDE SEQUENCE</scope>
    <source>
        <strain evidence="6">Z-1702</strain>
    </source>
</reference>
<gene>
    <name evidence="6" type="ORF">NATSA_05495</name>
</gene>
<comment type="caution">
    <text evidence="6">The sequence shown here is derived from an EMBL/GenBank/DDBJ whole genome shotgun (WGS) entry which is preliminary data.</text>
</comment>
<dbReference type="Gene3D" id="3.10.300.10">
    <property type="entry name" value="Methylpurine-DNA glycosylase (MPG)"/>
    <property type="match status" value="1"/>
</dbReference>
<dbReference type="HAMAP" id="MF_00527">
    <property type="entry name" value="3MGH"/>
    <property type="match status" value="1"/>
</dbReference>
<dbReference type="GO" id="GO:0003677">
    <property type="term" value="F:DNA binding"/>
    <property type="evidence" value="ECO:0007669"/>
    <property type="project" value="InterPro"/>
</dbReference>
<dbReference type="PANTHER" id="PTHR10429">
    <property type="entry name" value="DNA-3-METHYLADENINE GLYCOSYLASE"/>
    <property type="match status" value="1"/>
</dbReference>
<dbReference type="PANTHER" id="PTHR10429:SF0">
    <property type="entry name" value="DNA-3-METHYLADENINE GLYCOSYLASE"/>
    <property type="match status" value="1"/>
</dbReference>
<sequence length="208" mass="23063">MSQIDTNSKLPRSFYLSDDVVALARNLLGCRLWSRHEDNVTAGIIVETEAYDGLTDRATHAFGGRRTPRTEIFYHSGGCAYTYLCYGIHTLFNIITGPEEVPQAILIRALKPVYGIKTILERRNQTSLKRNTAGGPGLVSQALGITREDYGVPLDGDRIWLTPAKSEDLPDKRGILATPRVGIDYAGDDARLPWRFRIANSGWTSPAK</sequence>
<dbReference type="NCBIfam" id="TIGR00567">
    <property type="entry name" value="3mg"/>
    <property type="match status" value="1"/>
</dbReference>
<name>A0A8J7UT02_9BACT</name>
<proteinExistence type="inferred from homology"/>
<dbReference type="Pfam" id="PF02245">
    <property type="entry name" value="Pur_DNA_glyco"/>
    <property type="match status" value="1"/>
</dbReference>
<keyword evidence="2 5" id="KW-0227">DNA damage</keyword>
<dbReference type="InterPro" id="IPR036995">
    <property type="entry name" value="MPG_sf"/>
</dbReference>
<dbReference type="CDD" id="cd00540">
    <property type="entry name" value="AAG"/>
    <property type="match status" value="1"/>
</dbReference>
<dbReference type="FunFam" id="3.10.300.10:FF:000001">
    <property type="entry name" value="Putative 3-methyladenine DNA glycosylase"/>
    <property type="match status" value="1"/>
</dbReference>
<evidence type="ECO:0000256" key="3">
    <source>
        <dbReference type="ARBA" id="ARBA00022801"/>
    </source>
</evidence>
<dbReference type="EC" id="3.2.2.-" evidence="5"/>
<dbReference type="SUPFAM" id="SSF50486">
    <property type="entry name" value="FMT C-terminal domain-like"/>
    <property type="match status" value="1"/>
</dbReference>
<keyword evidence="4 5" id="KW-0234">DNA repair</keyword>
<evidence type="ECO:0000313" key="6">
    <source>
        <dbReference type="EMBL" id="MBP3192111.1"/>
    </source>
</evidence>
<organism evidence="6 7">
    <name type="scientific">Natronogracilivirga saccharolytica</name>
    <dbReference type="NCBI Taxonomy" id="2812953"/>
    <lineage>
        <taxon>Bacteria</taxon>
        <taxon>Pseudomonadati</taxon>
        <taxon>Balneolota</taxon>
        <taxon>Balneolia</taxon>
        <taxon>Balneolales</taxon>
        <taxon>Cyclonatronaceae</taxon>
        <taxon>Natronogracilivirga</taxon>
    </lineage>
</organism>
<evidence type="ECO:0000256" key="1">
    <source>
        <dbReference type="ARBA" id="ARBA00009232"/>
    </source>
</evidence>
<protein>
    <recommendedName>
        <fullName evidence="5">Putative 3-methyladenine DNA glycosylase</fullName>
        <ecNumber evidence="5">3.2.2.-</ecNumber>
    </recommendedName>
</protein>
<dbReference type="GO" id="GO:0006284">
    <property type="term" value="P:base-excision repair"/>
    <property type="evidence" value="ECO:0007669"/>
    <property type="project" value="InterPro"/>
</dbReference>
<dbReference type="EMBL" id="JAFIDN010000003">
    <property type="protein sequence ID" value="MBP3192111.1"/>
    <property type="molecule type" value="Genomic_DNA"/>
</dbReference>
<dbReference type="AlphaFoldDB" id="A0A8J7UT02"/>
<evidence type="ECO:0000256" key="5">
    <source>
        <dbReference type="HAMAP-Rule" id="MF_00527"/>
    </source>
</evidence>